<organism evidence="1 2">
    <name type="scientific">Actinomadura hallensis</name>
    <dbReference type="NCBI Taxonomy" id="337895"/>
    <lineage>
        <taxon>Bacteria</taxon>
        <taxon>Bacillati</taxon>
        <taxon>Actinomycetota</taxon>
        <taxon>Actinomycetes</taxon>
        <taxon>Streptosporangiales</taxon>
        <taxon>Thermomonosporaceae</taxon>
        <taxon>Actinomadura</taxon>
    </lineage>
</organism>
<reference evidence="1 2" key="1">
    <citation type="submission" date="2019-06" db="EMBL/GenBank/DDBJ databases">
        <title>Sequencing the genomes of 1000 actinobacteria strains.</title>
        <authorList>
            <person name="Klenk H.-P."/>
        </authorList>
    </citation>
    <scope>NUCLEOTIDE SEQUENCE [LARGE SCALE GENOMIC DNA]</scope>
    <source>
        <strain evidence="1 2">DSM 45043</strain>
    </source>
</reference>
<evidence type="ECO:0000313" key="1">
    <source>
        <dbReference type="EMBL" id="TQM66975.1"/>
    </source>
</evidence>
<proteinExistence type="predicted"/>
<dbReference type="RefSeq" id="WP_141966043.1">
    <property type="nucleotide sequence ID" value="NZ_VFPO01000001.1"/>
</dbReference>
<protein>
    <submittedName>
        <fullName evidence="1">Uncharacterized protein</fullName>
    </submittedName>
</protein>
<keyword evidence="2" id="KW-1185">Reference proteome</keyword>
<comment type="caution">
    <text evidence="1">The sequence shown here is derived from an EMBL/GenBank/DDBJ whole genome shotgun (WGS) entry which is preliminary data.</text>
</comment>
<sequence length="60" mass="6493">MKHAKEYWNDGKPKADTRWMGSLDSGEVNAVLSTPGLADVASLLGYNLAEVVHLAVRPGR</sequence>
<dbReference type="Proteomes" id="UP000316706">
    <property type="component" value="Unassembled WGS sequence"/>
</dbReference>
<dbReference type="AlphaFoldDB" id="A0A543I8R7"/>
<gene>
    <name evidence="1" type="ORF">FHX41_0572</name>
</gene>
<name>A0A543I8R7_9ACTN</name>
<evidence type="ECO:0000313" key="2">
    <source>
        <dbReference type="Proteomes" id="UP000316706"/>
    </source>
</evidence>
<dbReference type="OrthoDB" id="3458603at2"/>
<dbReference type="EMBL" id="VFPO01000001">
    <property type="protein sequence ID" value="TQM66975.1"/>
    <property type="molecule type" value="Genomic_DNA"/>
</dbReference>
<accession>A0A543I8R7</accession>